<dbReference type="Proteomes" id="UP001204524">
    <property type="component" value="Unassembled WGS sequence"/>
</dbReference>
<dbReference type="RefSeq" id="WP_254181278.1">
    <property type="nucleotide sequence ID" value="NZ_JANARS010000004.1"/>
</dbReference>
<name>A0ABT1KYG2_9ACTN</name>
<dbReference type="EMBL" id="JANARS010000004">
    <property type="protein sequence ID" value="MCP3422063.1"/>
    <property type="molecule type" value="Genomic_DNA"/>
</dbReference>
<comment type="caution">
    <text evidence="2">The sequence shown here is derived from an EMBL/GenBank/DDBJ whole genome shotgun (WGS) entry which is preliminary data.</text>
</comment>
<protein>
    <submittedName>
        <fullName evidence="2">Uncharacterized protein</fullName>
    </submittedName>
</protein>
<evidence type="ECO:0000256" key="1">
    <source>
        <dbReference type="SAM" id="MobiDB-lite"/>
    </source>
</evidence>
<evidence type="ECO:0000313" key="2">
    <source>
        <dbReference type="EMBL" id="MCP3422063.1"/>
    </source>
</evidence>
<gene>
    <name evidence="2" type="ORF">NCI01_09675</name>
</gene>
<accession>A0ABT1KYG2</accession>
<organism evidence="2 3">
    <name type="scientific">Nocardioides pinisoli</name>
    <dbReference type="NCBI Taxonomy" id="2950279"/>
    <lineage>
        <taxon>Bacteria</taxon>
        <taxon>Bacillati</taxon>
        <taxon>Actinomycetota</taxon>
        <taxon>Actinomycetes</taxon>
        <taxon>Propionibacteriales</taxon>
        <taxon>Nocardioidaceae</taxon>
        <taxon>Nocardioides</taxon>
    </lineage>
</organism>
<feature type="region of interest" description="Disordered" evidence="1">
    <location>
        <begin position="28"/>
        <end position="51"/>
    </location>
</feature>
<evidence type="ECO:0000313" key="3">
    <source>
        <dbReference type="Proteomes" id="UP001204524"/>
    </source>
</evidence>
<feature type="compositionally biased region" description="Basic and acidic residues" evidence="1">
    <location>
        <begin position="37"/>
        <end position="51"/>
    </location>
</feature>
<keyword evidence="3" id="KW-1185">Reference proteome</keyword>
<sequence>MGAPDDTRKSRFATLPADVRAEDMVAGVDTGYSPEPDDVRNVDQHAALRDD</sequence>
<reference evidence="2 3" key="1">
    <citation type="submission" date="2022-06" db="EMBL/GenBank/DDBJ databases">
        <authorList>
            <person name="So Y."/>
        </authorList>
    </citation>
    <scope>NUCLEOTIDE SEQUENCE [LARGE SCALE GENOMIC DNA]</scope>
    <source>
        <strain evidence="2 3">STR3</strain>
    </source>
</reference>
<proteinExistence type="predicted"/>